<dbReference type="AlphaFoldDB" id="A0A7H0SNU3"/>
<feature type="domain" description="WYL" evidence="1">
    <location>
        <begin position="147"/>
        <end position="212"/>
    </location>
</feature>
<gene>
    <name evidence="4" type="ORF">GP475_05870</name>
</gene>
<dbReference type="InterPro" id="IPR043839">
    <property type="entry name" value="PafC_HTH"/>
</dbReference>
<dbReference type="RefSeq" id="WP_187975674.1">
    <property type="nucleotide sequence ID" value="NZ_CP046884.1"/>
</dbReference>
<dbReference type="Proteomes" id="UP000516320">
    <property type="component" value="Chromosome"/>
</dbReference>
<evidence type="ECO:0000259" key="2">
    <source>
        <dbReference type="Pfam" id="PF19187"/>
    </source>
</evidence>
<dbReference type="PIRSF" id="PIRSF016838">
    <property type="entry name" value="PafC"/>
    <property type="match status" value="1"/>
</dbReference>
<dbReference type="Pfam" id="PF25583">
    <property type="entry name" value="WCX"/>
    <property type="match status" value="1"/>
</dbReference>
<dbReference type="Pfam" id="PF13280">
    <property type="entry name" value="WYL"/>
    <property type="match status" value="1"/>
</dbReference>
<dbReference type="PANTHER" id="PTHR34580:SF1">
    <property type="entry name" value="PROTEIN PAFC"/>
    <property type="match status" value="1"/>
</dbReference>
<evidence type="ECO:0000313" key="4">
    <source>
        <dbReference type="EMBL" id="QNQ90218.1"/>
    </source>
</evidence>
<dbReference type="InterPro" id="IPR057727">
    <property type="entry name" value="WCX_dom"/>
</dbReference>
<evidence type="ECO:0000259" key="1">
    <source>
        <dbReference type="Pfam" id="PF13280"/>
    </source>
</evidence>
<dbReference type="PANTHER" id="PTHR34580">
    <property type="match status" value="1"/>
</dbReference>
<accession>A0A7H0SNU3</accession>
<dbReference type="KEGG" id="cpoy:GP475_05870"/>
<feature type="domain" description="PafC HTH" evidence="2">
    <location>
        <begin position="7"/>
        <end position="121"/>
    </location>
</feature>
<evidence type="ECO:0000313" key="5">
    <source>
        <dbReference type="Proteomes" id="UP000516320"/>
    </source>
</evidence>
<feature type="domain" description="WCX" evidence="3">
    <location>
        <begin position="242"/>
        <end position="312"/>
    </location>
</feature>
<dbReference type="InterPro" id="IPR026881">
    <property type="entry name" value="WYL_dom"/>
</dbReference>
<proteinExistence type="predicted"/>
<dbReference type="PROSITE" id="PS52050">
    <property type="entry name" value="WYL"/>
    <property type="match status" value="1"/>
</dbReference>
<dbReference type="InterPro" id="IPR028349">
    <property type="entry name" value="PafC-like"/>
</dbReference>
<dbReference type="InterPro" id="IPR051534">
    <property type="entry name" value="CBASS_pafABC_assoc_protein"/>
</dbReference>
<evidence type="ECO:0000259" key="3">
    <source>
        <dbReference type="Pfam" id="PF25583"/>
    </source>
</evidence>
<organism evidence="4 5">
    <name type="scientific">Corynebacterium poyangense</name>
    <dbReference type="NCBI Taxonomy" id="2684405"/>
    <lineage>
        <taxon>Bacteria</taxon>
        <taxon>Bacillati</taxon>
        <taxon>Actinomycetota</taxon>
        <taxon>Actinomycetes</taxon>
        <taxon>Mycobacteriales</taxon>
        <taxon>Corynebacteriaceae</taxon>
        <taxon>Corynebacterium</taxon>
    </lineage>
</organism>
<sequence length="327" mass="37479">MRAHNLDDLVRILNLIPYFRNHPGYNVLEAAVDLGEEPRQIIEDLQSLHCCGRPGMLPDDLVDMEKPTYQHVHIIEDQGMNKPLRLTRVEAAALLLILEQLEQVPGLETPEAITSAAHKLRTIMGLKAQVVFNSTADHDENIDTMVIKLVNQAMEERKQITFRYASVRSDSVSTRHVEPLLIYSYEGQLYLWAWENQAENYRSFRVDRIDQVHKTELAVDPLHTKATFDPDDPFGFSHITLWADVVIQPEATWMAHYWPIKLGKRRSDGQYEAQMPVGKKEWFYRFLLGNADRVSIIGPETLLADFAQRRAEALACYEDNPSNTAKG</sequence>
<dbReference type="Pfam" id="PF19187">
    <property type="entry name" value="HTH_PafC"/>
    <property type="match status" value="1"/>
</dbReference>
<keyword evidence="5" id="KW-1185">Reference proteome</keyword>
<protein>
    <submittedName>
        <fullName evidence="4">WYL domain-containing protein</fullName>
    </submittedName>
</protein>
<name>A0A7H0SNU3_9CORY</name>
<reference evidence="4 5" key="1">
    <citation type="submission" date="2019-12" db="EMBL/GenBank/DDBJ databases">
        <title>Corynebacterium sp. nov., isolated from feces of the Anser Albifrons in China.</title>
        <authorList>
            <person name="Liu Q."/>
        </authorList>
    </citation>
    <scope>NUCLEOTIDE SEQUENCE [LARGE SCALE GENOMIC DNA]</scope>
    <source>
        <strain evidence="4 5">4H37-19</strain>
    </source>
</reference>
<dbReference type="EMBL" id="CP046884">
    <property type="protein sequence ID" value="QNQ90218.1"/>
    <property type="molecule type" value="Genomic_DNA"/>
</dbReference>